<sequence>MCDLVWHVNHSHLCFSQMMYVSVRLLLPLVFVMMPLSTCSETGRSNCKNFQVTQTVLEGEALYFTHGSHSNPSKSNLTWYKNNTNLEPISSDKKERIHFYNSNLVFLDLLVKDSGFYTGWRTDSSEKCFNYNLLLKVLKASQRGNPDILYGEIDMPGINKRITCPQPVDDTCQKRGGTYSWYKNFSLIPGNQNVLWVYSATRENKDIYTCMCTWEYNQKLYNSSGSRELRVVEDMFTRLEIISPGLMELLKVVYEGQKLTLNCTVLCGQNEETECSAHWSSSDRVEDQGFKNKRYNTYTELTTGKTSKQTIATEILTIDTVTADDVHTNFTCTGRNIYTTESVYLRLKQGESIYPLAVTGACVIFFCLLAALLVKCFVIDLTLWFRPYIQLCSHPKDARFYDAYVVYQTQFMDKDTEDMLSQFLNHVLPNVLEEKCGYRLFIHGRDDIPGQDRVEMVEDNINKSRRLMVILSPDLGSRNESTDQSLACFNSGIPGVEWHDWQVVLHHALVQRELNVILIQLGGAEPSGYTHLPISLQHLIRKTAPLRWSQEYRGAAAWNSRFWKKVRYLMPTIPSKKCQQVV</sequence>
<keyword evidence="6" id="KW-0393">Immunoglobulin domain</keyword>
<comment type="similarity">
    <text evidence="1">Belongs to the interleukin-1 receptor family.</text>
</comment>
<dbReference type="OMA" id="FKCFGEG"/>
<dbReference type="Gene3D" id="2.60.40.10">
    <property type="entry name" value="Immunoglobulins"/>
    <property type="match status" value="3"/>
</dbReference>
<keyword evidence="7" id="KW-1133">Transmembrane helix</keyword>
<proteinExistence type="inferred from homology"/>
<dbReference type="AlphaFoldDB" id="A0A3P8VIQ2"/>
<reference evidence="10" key="2">
    <citation type="submission" date="2025-08" db="UniProtKB">
        <authorList>
            <consortium name="Ensembl"/>
        </authorList>
    </citation>
    <scope>IDENTIFICATION</scope>
</reference>
<accession>A0A3P8VIQ2</accession>
<feature type="domain" description="Ig-like" evidence="9">
    <location>
        <begin position="244"/>
        <end position="344"/>
    </location>
</feature>
<keyword evidence="2" id="KW-0378">Hydrolase</keyword>
<evidence type="ECO:0000313" key="10">
    <source>
        <dbReference type="Ensembl" id="ENSCSEP00000013136.1"/>
    </source>
</evidence>
<dbReference type="GeneTree" id="ENSGT01090000259985"/>
<reference evidence="10" key="3">
    <citation type="submission" date="2025-09" db="UniProtKB">
        <authorList>
            <consortium name="Ensembl"/>
        </authorList>
    </citation>
    <scope>IDENTIFICATION</scope>
</reference>
<dbReference type="FunFam" id="3.40.50.10140:FF:000009">
    <property type="entry name" value="X-linked interleukin-1 receptor accessory protein-like 1"/>
    <property type="match status" value="1"/>
</dbReference>
<dbReference type="PROSITE" id="PS50104">
    <property type="entry name" value="TIR"/>
    <property type="match status" value="1"/>
</dbReference>
<organism evidence="10 11">
    <name type="scientific">Cynoglossus semilaevis</name>
    <name type="common">Tongue sole</name>
    <dbReference type="NCBI Taxonomy" id="244447"/>
    <lineage>
        <taxon>Eukaryota</taxon>
        <taxon>Metazoa</taxon>
        <taxon>Chordata</taxon>
        <taxon>Craniata</taxon>
        <taxon>Vertebrata</taxon>
        <taxon>Euteleostomi</taxon>
        <taxon>Actinopterygii</taxon>
        <taxon>Neopterygii</taxon>
        <taxon>Teleostei</taxon>
        <taxon>Neoteleostei</taxon>
        <taxon>Acanthomorphata</taxon>
        <taxon>Carangaria</taxon>
        <taxon>Pleuronectiformes</taxon>
        <taxon>Pleuronectoidei</taxon>
        <taxon>Cynoglossidae</taxon>
        <taxon>Cynoglossinae</taxon>
        <taxon>Cynoglossus</taxon>
    </lineage>
</organism>
<dbReference type="STRING" id="244447.ENSCSEP00000013136"/>
<dbReference type="InterPro" id="IPR013151">
    <property type="entry name" value="Immunoglobulin_dom"/>
</dbReference>
<dbReference type="InterPro" id="IPR007110">
    <property type="entry name" value="Ig-like_dom"/>
</dbReference>
<evidence type="ECO:0000256" key="7">
    <source>
        <dbReference type="SAM" id="Phobius"/>
    </source>
</evidence>
<evidence type="ECO:0000256" key="6">
    <source>
        <dbReference type="ARBA" id="ARBA00023319"/>
    </source>
</evidence>
<keyword evidence="7" id="KW-0472">Membrane</keyword>
<evidence type="ECO:0000256" key="1">
    <source>
        <dbReference type="ARBA" id="ARBA00009752"/>
    </source>
</evidence>
<keyword evidence="11" id="KW-1185">Reference proteome</keyword>
<dbReference type="InterPro" id="IPR036179">
    <property type="entry name" value="Ig-like_dom_sf"/>
</dbReference>
<keyword evidence="4" id="KW-1015">Disulfide bond</keyword>
<dbReference type="SUPFAM" id="SSF52200">
    <property type="entry name" value="Toll/Interleukin receptor TIR domain"/>
    <property type="match status" value="1"/>
</dbReference>
<dbReference type="GO" id="GO:0007165">
    <property type="term" value="P:signal transduction"/>
    <property type="evidence" value="ECO:0007669"/>
    <property type="project" value="InterPro"/>
</dbReference>
<evidence type="ECO:0000256" key="5">
    <source>
        <dbReference type="ARBA" id="ARBA00023180"/>
    </source>
</evidence>
<evidence type="ECO:0000256" key="4">
    <source>
        <dbReference type="ARBA" id="ARBA00023157"/>
    </source>
</evidence>
<keyword evidence="5" id="KW-0325">Glycoprotein</keyword>
<evidence type="ECO:0000256" key="3">
    <source>
        <dbReference type="ARBA" id="ARBA00023027"/>
    </source>
</evidence>
<name>A0A3P8VIQ2_CYNSE</name>
<dbReference type="Gene3D" id="3.40.50.10140">
    <property type="entry name" value="Toll/interleukin-1 receptor homology (TIR) domain"/>
    <property type="match status" value="1"/>
</dbReference>
<feature type="transmembrane region" description="Helical" evidence="7">
    <location>
        <begin position="18"/>
        <end position="36"/>
    </location>
</feature>
<dbReference type="PANTHER" id="PTHR11890:SF26">
    <property type="entry name" value="INTERLEUKIN-1 RECEPTOR TYPE 1"/>
    <property type="match status" value="1"/>
</dbReference>
<dbReference type="Pfam" id="PF01582">
    <property type="entry name" value="TIR"/>
    <property type="match status" value="1"/>
</dbReference>
<reference evidence="10 11" key="1">
    <citation type="journal article" date="2014" name="Nat. Genet.">
        <title>Whole-genome sequence of a flatfish provides insights into ZW sex chromosome evolution and adaptation to a benthic lifestyle.</title>
        <authorList>
            <person name="Chen S."/>
            <person name="Zhang G."/>
            <person name="Shao C."/>
            <person name="Huang Q."/>
            <person name="Liu G."/>
            <person name="Zhang P."/>
            <person name="Song W."/>
            <person name="An N."/>
            <person name="Chalopin D."/>
            <person name="Volff J.N."/>
            <person name="Hong Y."/>
            <person name="Li Q."/>
            <person name="Sha Z."/>
            <person name="Zhou H."/>
            <person name="Xie M."/>
            <person name="Yu Q."/>
            <person name="Liu Y."/>
            <person name="Xiang H."/>
            <person name="Wang N."/>
            <person name="Wu K."/>
            <person name="Yang C."/>
            <person name="Zhou Q."/>
            <person name="Liao X."/>
            <person name="Yang L."/>
            <person name="Hu Q."/>
            <person name="Zhang J."/>
            <person name="Meng L."/>
            <person name="Jin L."/>
            <person name="Tian Y."/>
            <person name="Lian J."/>
            <person name="Yang J."/>
            <person name="Miao G."/>
            <person name="Liu S."/>
            <person name="Liang Z."/>
            <person name="Yan F."/>
            <person name="Li Y."/>
            <person name="Sun B."/>
            <person name="Zhang H."/>
            <person name="Zhang J."/>
            <person name="Zhu Y."/>
            <person name="Du M."/>
            <person name="Zhao Y."/>
            <person name="Schartl M."/>
            <person name="Tang Q."/>
            <person name="Wang J."/>
        </authorList>
    </citation>
    <scope>NUCLEOTIDE SEQUENCE</scope>
</reference>
<dbReference type="GO" id="GO:0016787">
    <property type="term" value="F:hydrolase activity"/>
    <property type="evidence" value="ECO:0007669"/>
    <property type="project" value="UniProtKB-KW"/>
</dbReference>
<evidence type="ECO:0000259" key="8">
    <source>
        <dbReference type="PROSITE" id="PS50104"/>
    </source>
</evidence>
<keyword evidence="7" id="KW-0812">Transmembrane</keyword>
<dbReference type="InterPro" id="IPR035897">
    <property type="entry name" value="Toll_tir_struct_dom_sf"/>
</dbReference>
<dbReference type="InterPro" id="IPR003599">
    <property type="entry name" value="Ig_sub"/>
</dbReference>
<dbReference type="Ensembl" id="ENSCSET00000013295.1">
    <property type="protein sequence ID" value="ENSCSEP00000013136.1"/>
    <property type="gene ID" value="ENSCSEG00000008484.1"/>
</dbReference>
<dbReference type="Proteomes" id="UP000265120">
    <property type="component" value="Chromosome 16"/>
</dbReference>
<dbReference type="SMART" id="SM00409">
    <property type="entry name" value="IG"/>
    <property type="match status" value="3"/>
</dbReference>
<dbReference type="SMART" id="SM00255">
    <property type="entry name" value="TIR"/>
    <property type="match status" value="1"/>
</dbReference>
<feature type="transmembrane region" description="Helical" evidence="7">
    <location>
        <begin position="353"/>
        <end position="374"/>
    </location>
</feature>
<dbReference type="PRINTS" id="PR01537">
    <property type="entry name" value="INTRLKN1R1F"/>
</dbReference>
<dbReference type="InterPro" id="IPR000157">
    <property type="entry name" value="TIR_dom"/>
</dbReference>
<dbReference type="InParanoid" id="A0A3P8VIQ2"/>
<protein>
    <submittedName>
        <fullName evidence="10">Interleukin-1 receptor-like 1</fullName>
    </submittedName>
</protein>
<evidence type="ECO:0000256" key="2">
    <source>
        <dbReference type="ARBA" id="ARBA00022801"/>
    </source>
</evidence>
<dbReference type="InterPro" id="IPR015621">
    <property type="entry name" value="IL-1_rcpt_fam"/>
</dbReference>
<evidence type="ECO:0000313" key="11">
    <source>
        <dbReference type="Proteomes" id="UP000265120"/>
    </source>
</evidence>
<keyword evidence="3" id="KW-0520">NAD</keyword>
<dbReference type="Pfam" id="PF00047">
    <property type="entry name" value="ig"/>
    <property type="match status" value="1"/>
</dbReference>
<dbReference type="PANTHER" id="PTHR11890">
    <property type="entry name" value="INTERLEUKIN-1 RECEPTOR FAMILY MEMBER"/>
    <property type="match status" value="1"/>
</dbReference>
<dbReference type="InterPro" id="IPR013783">
    <property type="entry name" value="Ig-like_fold"/>
</dbReference>
<feature type="domain" description="TIR" evidence="8">
    <location>
        <begin position="399"/>
        <end position="570"/>
    </location>
</feature>
<dbReference type="SUPFAM" id="SSF48726">
    <property type="entry name" value="Immunoglobulin"/>
    <property type="match status" value="3"/>
</dbReference>
<evidence type="ECO:0000259" key="9">
    <source>
        <dbReference type="PROSITE" id="PS50835"/>
    </source>
</evidence>
<dbReference type="PROSITE" id="PS50835">
    <property type="entry name" value="IG_LIKE"/>
    <property type="match status" value="1"/>
</dbReference>